<dbReference type="GO" id="GO:0005524">
    <property type="term" value="F:ATP binding"/>
    <property type="evidence" value="ECO:0007669"/>
    <property type="project" value="InterPro"/>
</dbReference>
<feature type="domain" description="Protein kinase" evidence="1">
    <location>
        <begin position="1"/>
        <end position="76"/>
    </location>
</feature>
<dbReference type="GO" id="GO:0004672">
    <property type="term" value="F:protein kinase activity"/>
    <property type="evidence" value="ECO:0007669"/>
    <property type="project" value="InterPro"/>
</dbReference>
<reference evidence="3" key="1">
    <citation type="submission" date="2022-11" db="UniProtKB">
        <authorList>
            <consortium name="WormBaseParasite"/>
        </authorList>
    </citation>
    <scope>IDENTIFICATION</scope>
</reference>
<dbReference type="Proteomes" id="UP000887578">
    <property type="component" value="Unplaced"/>
</dbReference>
<evidence type="ECO:0000259" key="1">
    <source>
        <dbReference type="PROSITE" id="PS50011"/>
    </source>
</evidence>
<name>A0A914PNZ7_9BILA</name>
<dbReference type="SUPFAM" id="SSF56112">
    <property type="entry name" value="Protein kinase-like (PK-like)"/>
    <property type="match status" value="1"/>
</dbReference>
<dbReference type="WBParaSite" id="PDA_v2.g17743.t1">
    <property type="protein sequence ID" value="PDA_v2.g17743.t1"/>
    <property type="gene ID" value="PDA_v2.g17743"/>
</dbReference>
<dbReference type="PROSITE" id="PS50011">
    <property type="entry name" value="PROTEIN_KINASE_DOM"/>
    <property type="match status" value="1"/>
</dbReference>
<accession>A0A914PNZ7</accession>
<evidence type="ECO:0000313" key="2">
    <source>
        <dbReference type="Proteomes" id="UP000887578"/>
    </source>
</evidence>
<dbReference type="InterPro" id="IPR011009">
    <property type="entry name" value="Kinase-like_dom_sf"/>
</dbReference>
<dbReference type="Gene3D" id="1.10.510.10">
    <property type="entry name" value="Transferase(Phosphotransferase) domain 1"/>
    <property type="match status" value="1"/>
</dbReference>
<sequence length="117" mass="13378">MPPEVKNGNYRIGDEVYSLGGILYNMLTGREPDVGREKQQLGYVSDGLARGLLDSLWNKEPENRPALQAMKSHPFLNQYVSKVRQSSSRHTSATRECKHRTLDENRKCTRCNEKVAR</sequence>
<proteinExistence type="predicted"/>
<dbReference type="InterPro" id="IPR000719">
    <property type="entry name" value="Prot_kinase_dom"/>
</dbReference>
<protein>
    <submittedName>
        <fullName evidence="3">Protein kinase domain-containing protein</fullName>
    </submittedName>
</protein>
<keyword evidence="2" id="KW-1185">Reference proteome</keyword>
<evidence type="ECO:0000313" key="3">
    <source>
        <dbReference type="WBParaSite" id="PDA_v2.g17743.t1"/>
    </source>
</evidence>
<organism evidence="2 3">
    <name type="scientific">Panagrolaimus davidi</name>
    <dbReference type="NCBI Taxonomy" id="227884"/>
    <lineage>
        <taxon>Eukaryota</taxon>
        <taxon>Metazoa</taxon>
        <taxon>Ecdysozoa</taxon>
        <taxon>Nematoda</taxon>
        <taxon>Chromadorea</taxon>
        <taxon>Rhabditida</taxon>
        <taxon>Tylenchina</taxon>
        <taxon>Panagrolaimomorpha</taxon>
        <taxon>Panagrolaimoidea</taxon>
        <taxon>Panagrolaimidae</taxon>
        <taxon>Panagrolaimus</taxon>
    </lineage>
</organism>
<dbReference type="AlphaFoldDB" id="A0A914PNZ7"/>